<reference evidence="2" key="1">
    <citation type="journal article" date="2019" name="Int. J. Syst. Evol. Microbiol.">
        <title>The Global Catalogue of Microorganisms (GCM) 10K type strain sequencing project: providing services to taxonomists for standard genome sequencing and annotation.</title>
        <authorList>
            <consortium name="The Broad Institute Genomics Platform"/>
            <consortium name="The Broad Institute Genome Sequencing Center for Infectious Disease"/>
            <person name="Wu L."/>
            <person name="Ma J."/>
        </authorList>
    </citation>
    <scope>NUCLEOTIDE SEQUENCE [LARGE SCALE GENOMIC DNA]</scope>
    <source>
        <strain evidence="2">CCM 7044</strain>
    </source>
</reference>
<comment type="caution">
    <text evidence="1">The sequence shown here is derived from an EMBL/GenBank/DDBJ whole genome shotgun (WGS) entry which is preliminary data.</text>
</comment>
<organism evidence="1 2">
    <name type="scientific">Promicromonospora vindobonensis</name>
    <dbReference type="NCBI Taxonomy" id="195748"/>
    <lineage>
        <taxon>Bacteria</taxon>
        <taxon>Bacillati</taxon>
        <taxon>Actinomycetota</taxon>
        <taxon>Actinomycetes</taxon>
        <taxon>Micrococcales</taxon>
        <taxon>Promicromonosporaceae</taxon>
        <taxon>Promicromonospora</taxon>
    </lineage>
</organism>
<dbReference type="EMBL" id="JBHUOG010000001">
    <property type="protein sequence ID" value="MFD2792584.1"/>
    <property type="molecule type" value="Genomic_DNA"/>
</dbReference>
<evidence type="ECO:0000313" key="2">
    <source>
        <dbReference type="Proteomes" id="UP001597479"/>
    </source>
</evidence>
<dbReference type="Proteomes" id="UP001597479">
    <property type="component" value="Unassembled WGS sequence"/>
</dbReference>
<sequence>MTDREMVVALLAWLQARGVGTYRTDGSVYLATETGLFYGQIGPEPNRGVALARYDRTDYGQRRDAVRTRRVQAWIRGKPHDTGDADDLADAVDDALLALSRTSGINHVGHLSGPALHGSDGNSRSELSLNYSVTLED</sequence>
<name>A0ABW5VNR2_9MICO</name>
<dbReference type="Pfam" id="PF12691">
    <property type="entry name" value="Phage_tail_terminator_6"/>
    <property type="match status" value="1"/>
</dbReference>
<gene>
    <name evidence="1" type="ORF">ACFS27_03385</name>
</gene>
<protein>
    <submittedName>
        <fullName evidence="1">Minor capsid protein</fullName>
    </submittedName>
</protein>
<proteinExistence type="predicted"/>
<accession>A0ABW5VNR2</accession>
<dbReference type="InterPro" id="IPR024411">
    <property type="entry name" value="Tail_terminator_phage"/>
</dbReference>
<evidence type="ECO:0000313" key="1">
    <source>
        <dbReference type="EMBL" id="MFD2792584.1"/>
    </source>
</evidence>
<dbReference type="RefSeq" id="WP_377180347.1">
    <property type="nucleotide sequence ID" value="NZ_JBHUOG010000001.1"/>
</dbReference>
<keyword evidence="2" id="KW-1185">Reference proteome</keyword>